<proteinExistence type="predicted"/>
<protein>
    <submittedName>
        <fullName evidence="2">Uncharacterized protein</fullName>
    </submittedName>
</protein>
<accession>M2QHQ5</accession>
<dbReference type="Proteomes" id="UP000016930">
    <property type="component" value="Unassembled WGS sequence"/>
</dbReference>
<gene>
    <name evidence="2" type="ORF">CERSUDRAFT_127326</name>
</gene>
<name>M2QHQ5_CERS8</name>
<organism evidence="2 3">
    <name type="scientific">Ceriporiopsis subvermispora (strain B)</name>
    <name type="common">White-rot fungus</name>
    <name type="synonym">Gelatoporia subvermispora</name>
    <dbReference type="NCBI Taxonomy" id="914234"/>
    <lineage>
        <taxon>Eukaryota</taxon>
        <taxon>Fungi</taxon>
        <taxon>Dikarya</taxon>
        <taxon>Basidiomycota</taxon>
        <taxon>Agaricomycotina</taxon>
        <taxon>Agaricomycetes</taxon>
        <taxon>Polyporales</taxon>
        <taxon>Gelatoporiaceae</taxon>
        <taxon>Gelatoporia</taxon>
    </lineage>
</organism>
<sequence>MVNERSWLDELRLFRVMGVEQFCIEKDINFEKSEKLYGLFASRMNTKPLGIGQTRCANISRGGQSAGSLTSTQSGERRVDDYRSKRTRLDSGLLRYLARRTIFLPAAHCSLEAEPIQELAGRLLGEDPRCAGHAARHRACADDDQERRARLASGFPTPSRLFRVAPPHVVSLARLRSISPLSRLCCHARFLGLLGLLAVPPFRPILCIRTRMGVANIRHLCIIRTEQTRSTLPSSVQRDAPHAPRSYLRSWRRISDAGVAAAVAGSLNIHLWRKDSHILSFA</sequence>
<reference evidence="2 3" key="1">
    <citation type="journal article" date="2012" name="Proc. Natl. Acad. Sci. U.S.A.">
        <title>Comparative genomics of Ceriporiopsis subvermispora and Phanerochaete chrysosporium provide insight into selective ligninolysis.</title>
        <authorList>
            <person name="Fernandez-Fueyo E."/>
            <person name="Ruiz-Duenas F.J."/>
            <person name="Ferreira P."/>
            <person name="Floudas D."/>
            <person name="Hibbett D.S."/>
            <person name="Canessa P."/>
            <person name="Larrondo L.F."/>
            <person name="James T.Y."/>
            <person name="Seelenfreund D."/>
            <person name="Lobos S."/>
            <person name="Polanco R."/>
            <person name="Tello M."/>
            <person name="Honda Y."/>
            <person name="Watanabe T."/>
            <person name="Watanabe T."/>
            <person name="Ryu J.S."/>
            <person name="Kubicek C.P."/>
            <person name="Schmoll M."/>
            <person name="Gaskell J."/>
            <person name="Hammel K.E."/>
            <person name="St John F.J."/>
            <person name="Vanden Wymelenberg A."/>
            <person name="Sabat G."/>
            <person name="Splinter BonDurant S."/>
            <person name="Syed K."/>
            <person name="Yadav J.S."/>
            <person name="Doddapaneni H."/>
            <person name="Subramanian V."/>
            <person name="Lavin J.L."/>
            <person name="Oguiza J.A."/>
            <person name="Perez G."/>
            <person name="Pisabarro A.G."/>
            <person name="Ramirez L."/>
            <person name="Santoyo F."/>
            <person name="Master E."/>
            <person name="Coutinho P.M."/>
            <person name="Henrissat B."/>
            <person name="Lombard V."/>
            <person name="Magnuson J.K."/>
            <person name="Kuees U."/>
            <person name="Hori C."/>
            <person name="Igarashi K."/>
            <person name="Samejima M."/>
            <person name="Held B.W."/>
            <person name="Barry K.W."/>
            <person name="LaButti K.M."/>
            <person name="Lapidus A."/>
            <person name="Lindquist E.A."/>
            <person name="Lucas S.M."/>
            <person name="Riley R."/>
            <person name="Salamov A.A."/>
            <person name="Hoffmeister D."/>
            <person name="Schwenk D."/>
            <person name="Hadar Y."/>
            <person name="Yarden O."/>
            <person name="de Vries R.P."/>
            <person name="Wiebenga A."/>
            <person name="Stenlid J."/>
            <person name="Eastwood D."/>
            <person name="Grigoriev I.V."/>
            <person name="Berka R.M."/>
            <person name="Blanchette R.A."/>
            <person name="Kersten P."/>
            <person name="Martinez A.T."/>
            <person name="Vicuna R."/>
            <person name="Cullen D."/>
        </authorList>
    </citation>
    <scope>NUCLEOTIDE SEQUENCE [LARGE SCALE GENOMIC DNA]</scope>
    <source>
        <strain evidence="2 3">B</strain>
    </source>
</reference>
<dbReference type="EMBL" id="KB445817">
    <property type="protein sequence ID" value="EMD31620.1"/>
    <property type="molecule type" value="Genomic_DNA"/>
</dbReference>
<keyword evidence="3" id="KW-1185">Reference proteome</keyword>
<evidence type="ECO:0000313" key="3">
    <source>
        <dbReference type="Proteomes" id="UP000016930"/>
    </source>
</evidence>
<feature type="region of interest" description="Disordered" evidence="1">
    <location>
        <begin position="61"/>
        <end position="82"/>
    </location>
</feature>
<evidence type="ECO:0000256" key="1">
    <source>
        <dbReference type="SAM" id="MobiDB-lite"/>
    </source>
</evidence>
<dbReference type="AlphaFoldDB" id="M2QHQ5"/>
<dbReference type="HOGENOM" id="CLU_986954_0_0_1"/>
<evidence type="ECO:0000313" key="2">
    <source>
        <dbReference type="EMBL" id="EMD31620.1"/>
    </source>
</evidence>
<feature type="compositionally biased region" description="Polar residues" evidence="1">
    <location>
        <begin position="61"/>
        <end position="74"/>
    </location>
</feature>